<evidence type="ECO:0000256" key="4">
    <source>
        <dbReference type="ARBA" id="ARBA00004647"/>
    </source>
</evidence>
<keyword evidence="25" id="KW-1185">Reference proteome</keyword>
<evidence type="ECO:0000256" key="12">
    <source>
        <dbReference type="ARBA" id="ARBA00022838"/>
    </source>
</evidence>
<keyword evidence="18" id="KW-0131">Cell cycle</keyword>
<evidence type="ECO:0000256" key="14">
    <source>
        <dbReference type="ARBA" id="ARBA00022990"/>
    </source>
</evidence>
<keyword evidence="7" id="KW-0963">Cytoplasm</keyword>
<evidence type="ECO:0000256" key="15">
    <source>
        <dbReference type="ARBA" id="ARBA00023054"/>
    </source>
</evidence>
<evidence type="ECO:0000256" key="19">
    <source>
        <dbReference type="ARBA" id="ARBA00023328"/>
    </source>
</evidence>
<evidence type="ECO:0000256" key="24">
    <source>
        <dbReference type="SAM" id="MobiDB-lite"/>
    </source>
</evidence>
<evidence type="ECO:0000256" key="6">
    <source>
        <dbReference type="ARBA" id="ARBA00022454"/>
    </source>
</evidence>
<dbReference type="CTD" id="8379"/>
<evidence type="ECO:0000256" key="20">
    <source>
        <dbReference type="ARBA" id="ARBA00053509"/>
    </source>
</evidence>
<keyword evidence="19" id="KW-0137">Centromere</keyword>
<keyword evidence="6" id="KW-0158">Chromosome</keyword>
<feature type="coiled-coil region" evidence="23">
    <location>
        <begin position="488"/>
        <end position="522"/>
    </location>
</feature>
<evidence type="ECO:0000256" key="23">
    <source>
        <dbReference type="SAM" id="Coils"/>
    </source>
</evidence>
<dbReference type="GO" id="GO:0072686">
    <property type="term" value="C:mitotic spindle"/>
    <property type="evidence" value="ECO:0007669"/>
    <property type="project" value="TreeGrafter"/>
</dbReference>
<keyword evidence="12" id="KW-0995">Kinetochore</keyword>
<dbReference type="PANTHER" id="PTHR23168">
    <property type="entry name" value="MITOTIC SPINDLE ASSEMBLY CHECKPOINT PROTEIN MAD1 MITOTIC ARREST DEFICIENT-LIKE PROTEIN 1"/>
    <property type="match status" value="1"/>
</dbReference>
<dbReference type="Gene3D" id="6.10.250.90">
    <property type="match status" value="1"/>
</dbReference>
<accession>A0AAJ7TXU1</accession>
<dbReference type="SUPFAM" id="SSF75704">
    <property type="entry name" value="Mitotic arrest deficient-like 1, Mad1"/>
    <property type="match status" value="1"/>
</dbReference>
<keyword evidence="8" id="KW-1017">Isopeptide bond</keyword>
<keyword evidence="11" id="KW-0498">Mitosis</keyword>
<keyword evidence="9" id="KW-0597">Phosphoprotein</keyword>
<dbReference type="GO" id="GO:0051301">
    <property type="term" value="P:cell division"/>
    <property type="evidence" value="ECO:0007669"/>
    <property type="project" value="UniProtKB-KW"/>
</dbReference>
<evidence type="ECO:0000256" key="22">
    <source>
        <dbReference type="ARBA" id="ARBA00075803"/>
    </source>
</evidence>
<dbReference type="Pfam" id="PF05557">
    <property type="entry name" value="MAD"/>
    <property type="match status" value="1"/>
</dbReference>
<keyword evidence="16" id="KW-0206">Cytoskeleton</keyword>
<dbReference type="GO" id="GO:1990728">
    <property type="term" value="C:mitotic spindle assembly checkpoint MAD1-MAD2 complex"/>
    <property type="evidence" value="ECO:0007669"/>
    <property type="project" value="UniProtKB-ARBA"/>
</dbReference>
<evidence type="ECO:0000256" key="5">
    <source>
        <dbReference type="ARBA" id="ARBA00008029"/>
    </source>
</evidence>
<keyword evidence="10" id="KW-0132">Cell division</keyword>
<evidence type="ECO:0000256" key="18">
    <source>
        <dbReference type="ARBA" id="ARBA00023306"/>
    </source>
</evidence>
<feature type="coiled-coil region" evidence="23">
    <location>
        <begin position="602"/>
        <end position="629"/>
    </location>
</feature>
<evidence type="ECO:0000256" key="17">
    <source>
        <dbReference type="ARBA" id="ARBA00023242"/>
    </source>
</evidence>
<evidence type="ECO:0000256" key="1">
    <source>
        <dbReference type="ARBA" id="ARBA00004259"/>
    </source>
</evidence>
<evidence type="ECO:0000256" key="16">
    <source>
        <dbReference type="ARBA" id="ARBA00023212"/>
    </source>
</evidence>
<dbReference type="Proteomes" id="UP001318040">
    <property type="component" value="Chromosome 43"/>
</dbReference>
<dbReference type="GO" id="GO:0005635">
    <property type="term" value="C:nuclear envelope"/>
    <property type="evidence" value="ECO:0007669"/>
    <property type="project" value="UniProtKB-SubCell"/>
</dbReference>
<dbReference type="GO" id="GO:0000776">
    <property type="term" value="C:kinetochore"/>
    <property type="evidence" value="ECO:0007669"/>
    <property type="project" value="UniProtKB-KW"/>
</dbReference>
<reference evidence="26" key="1">
    <citation type="submission" date="2025-08" db="UniProtKB">
        <authorList>
            <consortium name="RefSeq"/>
        </authorList>
    </citation>
    <scope>IDENTIFICATION</scope>
    <source>
        <tissue evidence="26">Sperm</tissue>
    </source>
</reference>
<dbReference type="GO" id="GO:1990706">
    <property type="term" value="C:MAD1 complex"/>
    <property type="evidence" value="ECO:0007669"/>
    <property type="project" value="UniProtKB-ARBA"/>
</dbReference>
<dbReference type="KEGG" id="pmrn:116951496"/>
<evidence type="ECO:0000256" key="7">
    <source>
        <dbReference type="ARBA" id="ARBA00022490"/>
    </source>
</evidence>
<evidence type="ECO:0000256" key="2">
    <source>
        <dbReference type="ARBA" id="ARBA00004300"/>
    </source>
</evidence>
<evidence type="ECO:0000256" key="8">
    <source>
        <dbReference type="ARBA" id="ARBA00022499"/>
    </source>
</evidence>
<dbReference type="GO" id="GO:0007094">
    <property type="term" value="P:mitotic spindle assembly checkpoint signaling"/>
    <property type="evidence" value="ECO:0007669"/>
    <property type="project" value="InterPro"/>
</dbReference>
<keyword evidence="15 23" id="KW-0175">Coiled coil</keyword>
<evidence type="ECO:0000313" key="25">
    <source>
        <dbReference type="Proteomes" id="UP001318040"/>
    </source>
</evidence>
<comment type="similarity">
    <text evidence="5">Belongs to the MAD1 family.</text>
</comment>
<proteinExistence type="inferred from homology"/>
<evidence type="ECO:0000256" key="13">
    <source>
        <dbReference type="ARBA" id="ARBA00022843"/>
    </source>
</evidence>
<gene>
    <name evidence="26" type="primary">MAD1L1</name>
</gene>
<name>A0AAJ7TXU1_PETMA</name>
<dbReference type="RefSeq" id="XP_032826059.1">
    <property type="nucleotide sequence ID" value="XM_032970168.1"/>
</dbReference>
<organism evidence="25 26">
    <name type="scientific">Petromyzon marinus</name>
    <name type="common">Sea lamprey</name>
    <dbReference type="NCBI Taxonomy" id="7757"/>
    <lineage>
        <taxon>Eukaryota</taxon>
        <taxon>Metazoa</taxon>
        <taxon>Chordata</taxon>
        <taxon>Craniata</taxon>
        <taxon>Vertebrata</taxon>
        <taxon>Cyclostomata</taxon>
        <taxon>Hyperoartia</taxon>
        <taxon>Petromyzontiformes</taxon>
        <taxon>Petromyzontidae</taxon>
        <taxon>Petromyzon</taxon>
    </lineage>
</organism>
<keyword evidence="17" id="KW-0539">Nucleus</keyword>
<dbReference type="FunFam" id="3.30.457.60:FF:000002">
    <property type="entry name" value="Mitotic spindle assembly checkpoint protein MAD1"/>
    <property type="match status" value="1"/>
</dbReference>
<dbReference type="GO" id="GO:0051315">
    <property type="term" value="P:attachment of mitotic spindle microtubules to kinetochore"/>
    <property type="evidence" value="ECO:0007669"/>
    <property type="project" value="TreeGrafter"/>
</dbReference>
<evidence type="ECO:0000256" key="3">
    <source>
        <dbReference type="ARBA" id="ARBA00004629"/>
    </source>
</evidence>
<protein>
    <recommendedName>
        <fullName evidence="21">Mitotic spindle assembly checkpoint protein MAD1</fullName>
    </recommendedName>
    <alternativeName>
        <fullName evidence="22">Mitotic arrest deficient 1-like protein 1</fullName>
    </alternativeName>
</protein>
<dbReference type="PANTHER" id="PTHR23168:SF0">
    <property type="entry name" value="MITOTIC SPINDLE ASSEMBLY CHECKPOINT PROTEIN MAD1"/>
    <property type="match status" value="1"/>
</dbReference>
<dbReference type="Gene3D" id="3.30.457.60">
    <property type="match status" value="1"/>
</dbReference>
<dbReference type="InterPro" id="IPR008672">
    <property type="entry name" value="Mad1"/>
</dbReference>
<feature type="coiled-coil region" evidence="23">
    <location>
        <begin position="98"/>
        <end position="319"/>
    </location>
</feature>
<dbReference type="AlphaFoldDB" id="A0AAJ7TXU1"/>
<dbReference type="GO" id="GO:0000922">
    <property type="term" value="C:spindle pole"/>
    <property type="evidence" value="ECO:0007669"/>
    <property type="project" value="UniProtKB-SubCell"/>
</dbReference>
<feature type="coiled-coil region" evidence="23">
    <location>
        <begin position="358"/>
        <end position="454"/>
    </location>
</feature>
<dbReference type="FunFam" id="1.20.5.170:FF:000051">
    <property type="entry name" value="mitotic spindle assembly checkpoint protein MAD1"/>
    <property type="match status" value="1"/>
</dbReference>
<comment type="function">
    <text evidence="20">Component of the spindle-assembly checkpoint that prevents the onset of anaphase until all chromosomes are properly aligned at the metaphase plate. Forms a heterotetrameric complex with the closed conformation form of MAD2L1 (C-MAD2) at unattached kinetochores during prometaphase, recruits an open conformation of MAD2L1 (O-MAD2) and promotes the conversion of O-MAD2 to C-MAD2, which ensures mitotic checkpoint signaling.</text>
</comment>
<feature type="region of interest" description="Disordered" evidence="24">
    <location>
        <begin position="577"/>
        <end position="596"/>
    </location>
</feature>
<dbReference type="GO" id="GO:0005813">
    <property type="term" value="C:centrosome"/>
    <property type="evidence" value="ECO:0007669"/>
    <property type="project" value="UniProtKB-SubCell"/>
</dbReference>
<evidence type="ECO:0000313" key="26">
    <source>
        <dbReference type="RefSeq" id="XP_032826059.1"/>
    </source>
</evidence>
<evidence type="ECO:0000256" key="9">
    <source>
        <dbReference type="ARBA" id="ARBA00022553"/>
    </source>
</evidence>
<evidence type="ECO:0000256" key="11">
    <source>
        <dbReference type="ARBA" id="ARBA00022776"/>
    </source>
</evidence>
<keyword evidence="14" id="KW-0007">Acetylation</keyword>
<keyword evidence="13" id="KW-0832">Ubl conjugation</keyword>
<comment type="subcellular location">
    <subcellularLocation>
        <location evidence="3">Chromosome</location>
        <location evidence="3">Centromere</location>
        <location evidence="3">Kinetochore</location>
    </subcellularLocation>
    <subcellularLocation>
        <location evidence="2">Cytoplasm</location>
        <location evidence="2">Cytoskeleton</location>
        <location evidence="2">Microtubule organizing center</location>
        <location evidence="2">Centrosome</location>
    </subcellularLocation>
    <subcellularLocation>
        <location evidence="4">Cytoplasm</location>
        <location evidence="4">Cytoskeleton</location>
        <location evidence="4">Spindle pole</location>
    </subcellularLocation>
    <subcellularLocation>
        <location evidence="1">Nucleus envelope</location>
    </subcellularLocation>
</comment>
<evidence type="ECO:0000256" key="10">
    <source>
        <dbReference type="ARBA" id="ARBA00022618"/>
    </source>
</evidence>
<dbReference type="Gene3D" id="1.20.5.170">
    <property type="match status" value="1"/>
</dbReference>
<evidence type="ECO:0000256" key="21">
    <source>
        <dbReference type="ARBA" id="ARBA00073985"/>
    </source>
</evidence>
<sequence length="725" mass="83726">MEDSADNTTVIKVLNSFHSYLSQVDLSGHDNSTTILSNSSNALQSQYLRSLQVEEQVDQSHLKSKLYHLECENQKLALSAKRARIETELELNTSTCNYERELSKNRELALQLKHAQEREAELLAQLEAVAATSHRHCDAEIQRLTKDREQLLQTQEKLNVAESKVLDLQRALMNKDMKMTILSSDHDEAQSRLDEQERLCQEAKEKVRELEGVQAQCVELELKNKSLEQQLHKMEEDTVVVRSMRSQLARLLDAEKQNKALQEEIRYHRETQEKTALLKEEVLSLRSKTERFQQLQEQHAHLLVENEDLQNKLKTWESLDQVTGMKAKNPTDLNRQLSLLQHEQLLQAQKNCSMGATVRDAVRNRHRLEEEKIRLTAQLHEAMERKQQADNHAQNLQRRCMLLTRERDGMRGILDSYDEVTTTTGFTTQLSQRVREAEATAQRLNAHTLELEKQLGTTKMETFNYKLKAQKLEADLALEHSRVSAAARDFSRDEADQLCKKIEDLQEKLNTVTEEKGVLEMRLEMRSLQGDYDPRHTRVLQMKMNPLAAAQEEHKTELLRLQDECDRLRERVRQLEQGGAVATAAPAEQPGDSESALPSRVIADLRKQLESAELKNQRLKEVFQMKIQEFRNAYYSLTGYQMAVSTEGQYKLMSMYAERENDYLLFKNAGQMQLLETEFSQSLSDLISLHLHQQKSIPVFLSAITLELFSRQTCPTMSLAQHLPQ</sequence>